<organism evidence="2 3">
    <name type="scientific">Methylobacterium trifolii</name>
    <dbReference type="NCBI Taxonomy" id="1003092"/>
    <lineage>
        <taxon>Bacteria</taxon>
        <taxon>Pseudomonadati</taxon>
        <taxon>Pseudomonadota</taxon>
        <taxon>Alphaproteobacteria</taxon>
        <taxon>Hyphomicrobiales</taxon>
        <taxon>Methylobacteriaceae</taxon>
        <taxon>Methylobacterium</taxon>
    </lineage>
</organism>
<dbReference type="Pfam" id="PF13560">
    <property type="entry name" value="HTH_31"/>
    <property type="match status" value="1"/>
</dbReference>
<feature type="domain" description="HTH cro/C1-type" evidence="1">
    <location>
        <begin position="9"/>
        <end position="54"/>
    </location>
</feature>
<dbReference type="CDD" id="cd00093">
    <property type="entry name" value="HTH_XRE"/>
    <property type="match status" value="1"/>
</dbReference>
<dbReference type="SUPFAM" id="SSF47413">
    <property type="entry name" value="lambda repressor-like DNA-binding domains"/>
    <property type="match status" value="1"/>
</dbReference>
<evidence type="ECO:0000313" key="3">
    <source>
        <dbReference type="Proteomes" id="UP001055057"/>
    </source>
</evidence>
<dbReference type="EMBL" id="BPRB01000229">
    <property type="protein sequence ID" value="GJE61616.1"/>
    <property type="molecule type" value="Genomic_DNA"/>
</dbReference>
<evidence type="ECO:0000313" key="2">
    <source>
        <dbReference type="EMBL" id="GJE61616.1"/>
    </source>
</evidence>
<name>A0ABQ4U2X4_9HYPH</name>
<reference evidence="2" key="2">
    <citation type="submission" date="2021-08" db="EMBL/GenBank/DDBJ databases">
        <authorList>
            <person name="Tani A."/>
            <person name="Ola A."/>
            <person name="Ogura Y."/>
            <person name="Katsura K."/>
            <person name="Hayashi T."/>
        </authorList>
    </citation>
    <scope>NUCLEOTIDE SEQUENCE</scope>
    <source>
        <strain evidence="2">DSM 23632</strain>
    </source>
</reference>
<dbReference type="PROSITE" id="PS50943">
    <property type="entry name" value="HTH_CROC1"/>
    <property type="match status" value="1"/>
</dbReference>
<keyword evidence="3" id="KW-1185">Reference proteome</keyword>
<dbReference type="InterPro" id="IPR010982">
    <property type="entry name" value="Lambda_DNA-bd_dom_sf"/>
</dbReference>
<dbReference type="Gene3D" id="1.10.260.40">
    <property type="entry name" value="lambda repressor-like DNA-binding domains"/>
    <property type="match status" value="1"/>
</dbReference>
<dbReference type="InterPro" id="IPR001387">
    <property type="entry name" value="Cro/C1-type_HTH"/>
</dbReference>
<evidence type="ECO:0000259" key="1">
    <source>
        <dbReference type="PROSITE" id="PS50943"/>
    </source>
</evidence>
<gene>
    <name evidence="2" type="ORF">MPOCJGCO_3738</name>
</gene>
<comment type="caution">
    <text evidence="2">The sequence shown here is derived from an EMBL/GenBank/DDBJ whole genome shotgun (WGS) entry which is preliminary data.</text>
</comment>
<dbReference type="RefSeq" id="WP_238184175.1">
    <property type="nucleotide sequence ID" value="NZ_BPRB01000229.1"/>
</dbReference>
<proteinExistence type="predicted"/>
<sequence>MVNALGKALRNLRMDRGWLLKDMADGVAVSSSFLSAIETGKKAVPDDLIDRIVDWGRLSREEERALERAFAQSVQEVRIRLPNSLSADDREAAAVLARSFGSLPSEDLAAIRAIIDRRKA</sequence>
<accession>A0ABQ4U2X4</accession>
<reference evidence="2" key="1">
    <citation type="journal article" date="2021" name="Front. Microbiol.">
        <title>Comprehensive Comparative Genomics and Phenotyping of Methylobacterium Species.</title>
        <authorList>
            <person name="Alessa O."/>
            <person name="Ogura Y."/>
            <person name="Fujitani Y."/>
            <person name="Takami H."/>
            <person name="Hayashi T."/>
            <person name="Sahin N."/>
            <person name="Tani A."/>
        </authorList>
    </citation>
    <scope>NUCLEOTIDE SEQUENCE</scope>
    <source>
        <strain evidence="2">DSM 23632</strain>
    </source>
</reference>
<protein>
    <recommendedName>
        <fullName evidence="1">HTH cro/C1-type domain-containing protein</fullName>
    </recommendedName>
</protein>
<dbReference type="Proteomes" id="UP001055057">
    <property type="component" value="Unassembled WGS sequence"/>
</dbReference>